<gene>
    <name evidence="6" type="primary">gltC</name>
    <name evidence="6" type="ORF">ENSA5_39560</name>
</gene>
<dbReference type="RefSeq" id="WP_106393268.1">
    <property type="nucleotide sequence ID" value="NZ_PVNK01000171.1"/>
</dbReference>
<accession>A0A2S9XRP6</accession>
<proteinExistence type="inferred from homology"/>
<feature type="domain" description="HTH lysR-type" evidence="5">
    <location>
        <begin position="1"/>
        <end position="59"/>
    </location>
</feature>
<dbReference type="EMBL" id="PVNK01000171">
    <property type="protein sequence ID" value="PRP95371.1"/>
    <property type="molecule type" value="Genomic_DNA"/>
</dbReference>
<evidence type="ECO:0000256" key="3">
    <source>
        <dbReference type="ARBA" id="ARBA00023125"/>
    </source>
</evidence>
<comment type="caution">
    <text evidence="6">The sequence shown here is derived from an EMBL/GenBank/DDBJ whole genome shotgun (WGS) entry which is preliminary data.</text>
</comment>
<dbReference type="PROSITE" id="PS50931">
    <property type="entry name" value="HTH_LYSR"/>
    <property type="match status" value="1"/>
</dbReference>
<dbReference type="SUPFAM" id="SSF46785">
    <property type="entry name" value="Winged helix' DNA-binding domain"/>
    <property type="match status" value="1"/>
</dbReference>
<keyword evidence="2" id="KW-0805">Transcription regulation</keyword>
<evidence type="ECO:0000259" key="5">
    <source>
        <dbReference type="PROSITE" id="PS50931"/>
    </source>
</evidence>
<name>A0A2S9XRP6_9BACT</name>
<dbReference type="InterPro" id="IPR005119">
    <property type="entry name" value="LysR_subst-bd"/>
</dbReference>
<evidence type="ECO:0000256" key="4">
    <source>
        <dbReference type="ARBA" id="ARBA00023163"/>
    </source>
</evidence>
<organism evidence="6 7">
    <name type="scientific">Enhygromyxa salina</name>
    <dbReference type="NCBI Taxonomy" id="215803"/>
    <lineage>
        <taxon>Bacteria</taxon>
        <taxon>Pseudomonadati</taxon>
        <taxon>Myxococcota</taxon>
        <taxon>Polyangia</taxon>
        <taxon>Nannocystales</taxon>
        <taxon>Nannocystaceae</taxon>
        <taxon>Enhygromyxa</taxon>
    </lineage>
</organism>
<dbReference type="Gene3D" id="1.10.10.10">
    <property type="entry name" value="Winged helix-like DNA-binding domain superfamily/Winged helix DNA-binding domain"/>
    <property type="match status" value="1"/>
</dbReference>
<dbReference type="InterPro" id="IPR000847">
    <property type="entry name" value="LysR_HTH_N"/>
</dbReference>
<dbReference type="GO" id="GO:0043565">
    <property type="term" value="F:sequence-specific DNA binding"/>
    <property type="evidence" value="ECO:0007669"/>
    <property type="project" value="TreeGrafter"/>
</dbReference>
<dbReference type="InterPro" id="IPR036390">
    <property type="entry name" value="WH_DNA-bd_sf"/>
</dbReference>
<comment type="similarity">
    <text evidence="1">Belongs to the LysR transcriptional regulatory family.</text>
</comment>
<dbReference type="PANTHER" id="PTHR30537:SF3">
    <property type="entry name" value="TRANSCRIPTIONAL REGULATORY PROTEIN"/>
    <property type="match status" value="1"/>
</dbReference>
<evidence type="ECO:0000313" key="7">
    <source>
        <dbReference type="Proteomes" id="UP000237968"/>
    </source>
</evidence>
<dbReference type="Proteomes" id="UP000237968">
    <property type="component" value="Unassembled WGS sequence"/>
</dbReference>
<dbReference type="GO" id="GO:0003700">
    <property type="term" value="F:DNA-binding transcription factor activity"/>
    <property type="evidence" value="ECO:0007669"/>
    <property type="project" value="InterPro"/>
</dbReference>
<protein>
    <submittedName>
        <fullName evidence="6">HTH-type transcriptional regulator GltC</fullName>
    </submittedName>
</protein>
<dbReference type="Pfam" id="PF00126">
    <property type="entry name" value="HTH_1"/>
    <property type="match status" value="1"/>
</dbReference>
<reference evidence="6 7" key="1">
    <citation type="submission" date="2018-03" db="EMBL/GenBank/DDBJ databases">
        <title>Draft Genome Sequences of the Obligatory Marine Myxobacteria Enhygromyxa salina SWB005.</title>
        <authorList>
            <person name="Poehlein A."/>
            <person name="Moghaddam J.A."/>
            <person name="Harms H."/>
            <person name="Alanjari M."/>
            <person name="Koenig G.M."/>
            <person name="Daniel R."/>
            <person name="Schaeberle T.F."/>
        </authorList>
    </citation>
    <scope>NUCLEOTIDE SEQUENCE [LARGE SCALE GENOMIC DNA]</scope>
    <source>
        <strain evidence="6 7">SWB005</strain>
    </source>
</reference>
<dbReference type="PANTHER" id="PTHR30537">
    <property type="entry name" value="HTH-TYPE TRANSCRIPTIONAL REGULATOR"/>
    <property type="match status" value="1"/>
</dbReference>
<evidence type="ECO:0000256" key="1">
    <source>
        <dbReference type="ARBA" id="ARBA00009437"/>
    </source>
</evidence>
<dbReference type="SUPFAM" id="SSF53850">
    <property type="entry name" value="Periplasmic binding protein-like II"/>
    <property type="match status" value="1"/>
</dbReference>
<keyword evidence="7" id="KW-1185">Reference proteome</keyword>
<dbReference type="Pfam" id="PF03466">
    <property type="entry name" value="LysR_substrate"/>
    <property type="match status" value="1"/>
</dbReference>
<dbReference type="OrthoDB" id="5338251at2"/>
<evidence type="ECO:0000256" key="2">
    <source>
        <dbReference type="ARBA" id="ARBA00023015"/>
    </source>
</evidence>
<dbReference type="InterPro" id="IPR036388">
    <property type="entry name" value="WH-like_DNA-bd_sf"/>
</dbReference>
<keyword evidence="4" id="KW-0804">Transcription</keyword>
<keyword evidence="3" id="KW-0238">DNA-binding</keyword>
<sequence length="284" mass="31081">MDRWDDLRHFLAVARRGTLTAAAEDLGLNASTLHRRLAALEEQVGAGLFEKGPRGYRLSAVGEALLPRAEEVEEAVFAAARTVVGHDEQVSGDVRVTLPVDFLTAVGPHLVAFRDRCTRVRPIVLADNALLDLGRGADIALRPTQRPPESVVGRRLVEIAWCRYAPSSSSGDGLPWLHYLGLGHVGPIAWRRKTFAGDEPLLLVEQVAAMHALLRMTPAQGLLPCFLGDPDPQLRRVGEPAEATTTLWLLIHADLRRAARVRALVDFLVPRVLADRALYEGESV</sequence>
<dbReference type="GO" id="GO:0006351">
    <property type="term" value="P:DNA-templated transcription"/>
    <property type="evidence" value="ECO:0007669"/>
    <property type="project" value="TreeGrafter"/>
</dbReference>
<dbReference type="InterPro" id="IPR058163">
    <property type="entry name" value="LysR-type_TF_proteobact-type"/>
</dbReference>
<dbReference type="Gene3D" id="3.40.190.290">
    <property type="match status" value="1"/>
</dbReference>
<evidence type="ECO:0000313" key="6">
    <source>
        <dbReference type="EMBL" id="PRP95371.1"/>
    </source>
</evidence>
<dbReference type="AlphaFoldDB" id="A0A2S9XRP6"/>